<organism evidence="2 3">
    <name type="scientific">Acinetobacter modestus</name>
    <dbReference type="NCBI Taxonomy" id="1776740"/>
    <lineage>
        <taxon>Bacteria</taxon>
        <taxon>Pseudomonadati</taxon>
        <taxon>Pseudomonadota</taxon>
        <taxon>Gammaproteobacteria</taxon>
        <taxon>Moraxellales</taxon>
        <taxon>Moraxellaceae</taxon>
        <taxon>Acinetobacter</taxon>
    </lineage>
</organism>
<proteinExistence type="predicted"/>
<keyword evidence="1" id="KW-0732">Signal</keyword>
<comment type="caution">
    <text evidence="2">The sequence shown here is derived from an EMBL/GenBank/DDBJ whole genome shotgun (WGS) entry which is preliminary data.</text>
</comment>
<sequence length="288" mass="32811">MKKFLLINLSLLSLVACSDENNDIYGKVDPKNKVFYSYDFAAANTSNKLTKKSYQVDKNNDLLISYTETPKLQTEALRNFITNNGISTILPPQNSAGAYMVGRKAILNDTVLEYEPYNLEQRTTFKLTYQLKKIDLSGLDVSDYIGYFLRQAKSSSFISDVTLDIIKGILFASQDKFPAGATCWQKQVQLSTQDYIESYPTQNLSHVSVGSNIIRQDIWQNAAWTAFQPNTEFNLADTRIRHQSREYWGFYHTTREVNPIAPTNELACDFFNESAFNSANNVLSRVFK</sequence>
<dbReference type="EMBL" id="APOJ01000015">
    <property type="protein sequence ID" value="ENU28341.1"/>
    <property type="molecule type" value="Genomic_DNA"/>
</dbReference>
<evidence type="ECO:0000313" key="2">
    <source>
        <dbReference type="EMBL" id="ENU28341.1"/>
    </source>
</evidence>
<name>A0ABP2U1C9_9GAMM</name>
<feature type="chain" id="PRO_5045313882" description="DUF4843 domain-containing protein" evidence="1">
    <location>
        <begin position="19"/>
        <end position="288"/>
    </location>
</feature>
<keyword evidence="3" id="KW-1185">Reference proteome</keyword>
<dbReference type="RefSeq" id="WP_004659306.1">
    <property type="nucleotide sequence ID" value="NZ_BMDV01000005.1"/>
</dbReference>
<evidence type="ECO:0000313" key="3">
    <source>
        <dbReference type="Proteomes" id="UP000013190"/>
    </source>
</evidence>
<protein>
    <recommendedName>
        <fullName evidence="4">DUF4843 domain-containing protein</fullName>
    </recommendedName>
</protein>
<dbReference type="PROSITE" id="PS51257">
    <property type="entry name" value="PROKAR_LIPOPROTEIN"/>
    <property type="match status" value="1"/>
</dbReference>
<accession>A0ABP2U1C9</accession>
<dbReference type="GeneID" id="92833887"/>
<reference evidence="3" key="1">
    <citation type="submission" date="2013-02" db="EMBL/GenBank/DDBJ databases">
        <title>The Genome Sequence of Acinetobacter sp. NIPH 236.</title>
        <authorList>
            <consortium name="The Broad Institute Genome Sequencing Platform"/>
            <consortium name="The Broad Institute Genome Sequencing Center for Infectious Disease"/>
            <person name="Cerqueira G."/>
            <person name="Feldgarden M."/>
            <person name="Courvalin P."/>
            <person name="Perichon B."/>
            <person name="Grillot-Courvalin C."/>
            <person name="Clermont D."/>
            <person name="Rocha E."/>
            <person name="Yoon E.-J."/>
            <person name="Nemec A."/>
            <person name="Walker B."/>
            <person name="Young S.K."/>
            <person name="Zeng Q."/>
            <person name="Gargeya S."/>
            <person name="Fitzgerald M."/>
            <person name="Haas B."/>
            <person name="Abouelleil A."/>
            <person name="Alvarado L."/>
            <person name="Arachchi H.M."/>
            <person name="Berlin A.M."/>
            <person name="Chapman S.B."/>
            <person name="Dewar J."/>
            <person name="Goldberg J."/>
            <person name="Griggs A."/>
            <person name="Gujja S."/>
            <person name="Hansen M."/>
            <person name="Howarth C."/>
            <person name="Imamovic A."/>
            <person name="Larimer J."/>
            <person name="McCowan C."/>
            <person name="Murphy C."/>
            <person name="Neiman D."/>
            <person name="Pearson M."/>
            <person name="Priest M."/>
            <person name="Roberts A."/>
            <person name="Saif S."/>
            <person name="Shea T."/>
            <person name="Sisk P."/>
            <person name="Sykes S."/>
            <person name="Wortman J."/>
            <person name="Nusbaum C."/>
            <person name="Birren B."/>
        </authorList>
    </citation>
    <scope>NUCLEOTIDE SEQUENCE [LARGE SCALE GENOMIC DNA]</scope>
    <source>
        <strain evidence="3">NIPH 236</strain>
    </source>
</reference>
<evidence type="ECO:0000256" key="1">
    <source>
        <dbReference type="SAM" id="SignalP"/>
    </source>
</evidence>
<reference evidence="2 3" key="2">
    <citation type="journal article" date="2016" name="Int. J. Syst. Evol. Microbiol.">
        <title>Taxonomy of haemolytic and/or proteolytic strains of the genus Acinetobacter with the proposal of Acinetobacter courvalinii sp. nov. (genomic species 14 sensu Bouvet &amp; Jeanjean), Acinetobacter dispersus sp. nov. (genomic species 17), Acinetobacter modestus sp. nov., Acinetobacter proteolyticus sp. nov. and Acinetobacter vivianii sp. nov.</title>
        <authorList>
            <person name="Nemec A."/>
            <person name="Radolfova-Krizova L."/>
            <person name="Maixnerova M."/>
            <person name="Vrestiakova E."/>
            <person name="Jezek P."/>
            <person name="Sedo O."/>
        </authorList>
    </citation>
    <scope>NUCLEOTIDE SEQUENCE [LARGE SCALE GENOMIC DNA]</scope>
    <source>
        <strain evidence="2 3">NIPH 236</strain>
    </source>
</reference>
<dbReference type="Proteomes" id="UP000013190">
    <property type="component" value="Unassembled WGS sequence"/>
</dbReference>
<gene>
    <name evidence="2" type="ORF">F992_00454</name>
</gene>
<evidence type="ECO:0008006" key="4">
    <source>
        <dbReference type="Google" id="ProtNLM"/>
    </source>
</evidence>
<feature type="signal peptide" evidence="1">
    <location>
        <begin position="1"/>
        <end position="18"/>
    </location>
</feature>